<dbReference type="PANTHER" id="PTHR43285:SF2">
    <property type="entry name" value="ANTHRANILATE PHOSPHORIBOSYLTRANSFERASE"/>
    <property type="match status" value="1"/>
</dbReference>
<dbReference type="NCBIfam" id="TIGR01245">
    <property type="entry name" value="trpD"/>
    <property type="match status" value="1"/>
</dbReference>
<comment type="pathway">
    <text evidence="3">Amino-acid biosynthesis; L-tryptophan biosynthesis; L-tryptophan from chorismate: step 2/5.</text>
</comment>
<name>B6YR31_AZOPC</name>
<keyword evidence="1 3" id="KW-0328">Glycosyltransferase</keyword>
<feature type="binding site" evidence="3">
    <location>
        <position position="233"/>
    </location>
    <ligand>
        <name>Mg(2+)</name>
        <dbReference type="ChEBI" id="CHEBI:18420"/>
        <label>2</label>
    </ligand>
</feature>
<dbReference type="Pfam" id="PF02885">
    <property type="entry name" value="Glycos_trans_3N"/>
    <property type="match status" value="1"/>
</dbReference>
<dbReference type="STRING" id="511995.CFPG_390"/>
<feature type="binding site" evidence="3">
    <location>
        <position position="101"/>
    </location>
    <ligand>
        <name>Mg(2+)</name>
        <dbReference type="ChEBI" id="CHEBI:18420"/>
        <label>1</label>
    </ligand>
</feature>
<reference evidence="7" key="1">
    <citation type="journal article" date="2008" name="Science">
        <title>Genome of an endosymbiont coupling N2 fixation to cellulolysis within RT protist cells in termite gut.</title>
        <authorList>
            <person name="Hongoh Y."/>
            <person name="Sharma V.K."/>
            <person name="Prakash T."/>
            <person name="Noda S."/>
            <person name="Toh H."/>
            <person name="Taylor T.D."/>
            <person name="Kudo T."/>
            <person name="Sakaki Y."/>
            <person name="Toyoda A."/>
            <person name="Hattori M."/>
            <person name="Ohkuma M."/>
        </authorList>
    </citation>
    <scope>NUCLEOTIDE SEQUENCE [LARGE SCALE GENOMIC DNA]</scope>
</reference>
<dbReference type="HOGENOM" id="CLU_034315_3_1_10"/>
<dbReference type="eggNOG" id="COG0547">
    <property type="taxonomic scope" value="Bacteria"/>
</dbReference>
<dbReference type="InterPro" id="IPR035902">
    <property type="entry name" value="Nuc_phospho_transferase"/>
</dbReference>
<dbReference type="Gene3D" id="3.40.1030.10">
    <property type="entry name" value="Nucleoside phosphorylase/phosphoribosyltransferase catalytic domain"/>
    <property type="match status" value="1"/>
</dbReference>
<feature type="binding site" evidence="3">
    <location>
        <position position="89"/>
    </location>
    <ligand>
        <name>anthranilate</name>
        <dbReference type="ChEBI" id="CHEBI:16567"/>
        <label>1</label>
    </ligand>
</feature>
<keyword evidence="7" id="KW-1185">Reference proteome</keyword>
<protein>
    <recommendedName>
        <fullName evidence="3">Anthranilate phosphoribosyltransferase</fullName>
        <ecNumber evidence="3">2.4.2.18</ecNumber>
    </recommendedName>
</protein>
<dbReference type="UniPathway" id="UPA00035">
    <property type="reaction ID" value="UER00041"/>
</dbReference>
<dbReference type="HAMAP" id="MF_00211">
    <property type="entry name" value="TrpD"/>
    <property type="match status" value="1"/>
</dbReference>
<feature type="binding site" evidence="3">
    <location>
        <position position="175"/>
    </location>
    <ligand>
        <name>anthranilate</name>
        <dbReference type="ChEBI" id="CHEBI:16567"/>
        <label>2</label>
    </ligand>
</feature>
<evidence type="ECO:0000256" key="2">
    <source>
        <dbReference type="ARBA" id="ARBA00022679"/>
    </source>
</evidence>
<keyword evidence="3" id="KW-0028">Amino-acid biosynthesis</keyword>
<gene>
    <name evidence="3" type="primary">trpD</name>
    <name evidence="6" type="ordered locus">CFPG_390</name>
</gene>
<accession>B6YR31</accession>
<evidence type="ECO:0000256" key="3">
    <source>
        <dbReference type="HAMAP-Rule" id="MF_00211"/>
    </source>
</evidence>
<comment type="cofactor">
    <cofactor evidence="3">
        <name>Mg(2+)</name>
        <dbReference type="ChEBI" id="CHEBI:18420"/>
    </cofactor>
    <text evidence="3">Binds 2 magnesium ions per monomer.</text>
</comment>
<dbReference type="KEGG" id="aps:CFPG_390"/>
<comment type="similarity">
    <text evidence="3">Belongs to the anthranilate phosphoribosyltransferase family.</text>
</comment>
<comment type="function">
    <text evidence="3">Catalyzes the transfer of the phosphoribosyl group of 5-phosphorylribose-1-pyrophosphate (PRPP) to anthranilate to yield N-(5'-phosphoribosyl)-anthranilate (PRA).</text>
</comment>
<dbReference type="GO" id="GO:0004048">
    <property type="term" value="F:anthranilate phosphoribosyltransferase activity"/>
    <property type="evidence" value="ECO:0007669"/>
    <property type="project" value="UniProtKB-UniRule"/>
</dbReference>
<feature type="binding site" evidence="3">
    <location>
        <begin position="99"/>
        <end position="102"/>
    </location>
    <ligand>
        <name>5-phospho-alpha-D-ribose 1-diphosphate</name>
        <dbReference type="ChEBI" id="CHEBI:58017"/>
    </ligand>
</feature>
<dbReference type="RefSeq" id="WP_012573414.1">
    <property type="nucleotide sequence ID" value="NC_011565.1"/>
</dbReference>
<feature type="binding site" evidence="3">
    <location>
        <begin position="92"/>
        <end position="93"/>
    </location>
    <ligand>
        <name>5-phospho-alpha-D-ribose 1-diphosphate</name>
        <dbReference type="ChEBI" id="CHEBI:58017"/>
    </ligand>
</feature>
<evidence type="ECO:0000313" key="6">
    <source>
        <dbReference type="EMBL" id="BAG83653.1"/>
    </source>
</evidence>
<dbReference type="AlphaFoldDB" id="B6YR31"/>
<proteinExistence type="inferred from homology"/>
<dbReference type="InterPro" id="IPR005940">
    <property type="entry name" value="Anthranilate_Pribosyl_Tfrase"/>
</dbReference>
<dbReference type="OrthoDB" id="9806430at2"/>
<keyword evidence="3" id="KW-0460">Magnesium</keyword>
<dbReference type="PANTHER" id="PTHR43285">
    <property type="entry name" value="ANTHRANILATE PHOSPHORIBOSYLTRANSFERASE"/>
    <property type="match status" value="1"/>
</dbReference>
<comment type="subunit">
    <text evidence="3">Homodimer.</text>
</comment>
<dbReference type="Gene3D" id="1.20.970.10">
    <property type="entry name" value="Transferase, Pyrimidine Nucleoside Phosphorylase, Chain C"/>
    <property type="match status" value="1"/>
</dbReference>
<evidence type="ECO:0000313" key="7">
    <source>
        <dbReference type="Proteomes" id="UP000000723"/>
    </source>
</evidence>
<dbReference type="EMBL" id="AP010656">
    <property type="protein sequence ID" value="BAG83653.1"/>
    <property type="molecule type" value="Genomic_DNA"/>
</dbReference>
<feature type="binding site" evidence="3">
    <location>
        <position position="97"/>
    </location>
    <ligand>
        <name>5-phospho-alpha-D-ribose 1-diphosphate</name>
        <dbReference type="ChEBI" id="CHEBI:58017"/>
    </ligand>
</feature>
<keyword evidence="3" id="KW-0822">Tryptophan biosynthesis</keyword>
<comment type="caution">
    <text evidence="3">Lacks conserved residue(s) required for the propagation of feature annotation.</text>
</comment>
<dbReference type="SUPFAM" id="SSF52418">
    <property type="entry name" value="Nucleoside phosphorylase/phosphoribosyltransferase catalytic domain"/>
    <property type="match status" value="1"/>
</dbReference>
<dbReference type="GO" id="GO:0000287">
    <property type="term" value="F:magnesium ion binding"/>
    <property type="evidence" value="ECO:0007669"/>
    <property type="project" value="UniProtKB-UniRule"/>
</dbReference>
<sequence>MGNKSPSKGFRAVLTCLFEHQYLTRSEAKEVLTRIATGEYNESQIAAFITVYFMRSISVEEILGFREALLEMCVNMDKLRDYNPIDIVGTGGDGKNTFNISTAACFVTAGAGCKVVKHGNYGSTSISGASNVMEEHGVRFSKDLNLHIRSLEETNIAYLHAPLFNPALKTVVPVRKALAVRTFFNILGPIINPLMPKRQVLGVYDLKMVRLYNYIYQESGNDFSIIHSLDGYDEVSLTGTFKIVNSFEENIYTPESLGFQKVSPSELYGGDTPREAAKIFDNVLNNTATESQKNVVIINAAIAIRTIEPHLDIQTCIDKARDSIDSGKAQKTLVKFLEINN</sequence>
<dbReference type="InterPro" id="IPR036320">
    <property type="entry name" value="Glycosyl_Trfase_fam3_N_dom_sf"/>
</dbReference>
<dbReference type="GO" id="GO:0005829">
    <property type="term" value="C:cytosol"/>
    <property type="evidence" value="ECO:0007669"/>
    <property type="project" value="TreeGrafter"/>
</dbReference>
<keyword evidence="3" id="KW-0479">Metal-binding</keyword>
<feature type="binding site" evidence="3">
    <location>
        <position position="120"/>
    </location>
    <ligand>
        <name>anthranilate</name>
        <dbReference type="ChEBI" id="CHEBI:16567"/>
        <label>1</label>
    </ligand>
</feature>
<feature type="domain" description="Glycosyl transferase family 3 N-terminal" evidence="5">
    <location>
        <begin position="13"/>
        <end position="72"/>
    </location>
</feature>
<feature type="binding site" evidence="3">
    <location>
        <position position="89"/>
    </location>
    <ligand>
        <name>5-phospho-alpha-D-ribose 1-diphosphate</name>
        <dbReference type="ChEBI" id="CHEBI:58017"/>
    </ligand>
</feature>
<dbReference type="Pfam" id="PF00591">
    <property type="entry name" value="Glycos_transf_3"/>
    <property type="match status" value="1"/>
</dbReference>
<evidence type="ECO:0000256" key="1">
    <source>
        <dbReference type="ARBA" id="ARBA00022676"/>
    </source>
</evidence>
<feature type="binding site" evidence="3">
    <location>
        <position position="234"/>
    </location>
    <ligand>
        <name>Mg(2+)</name>
        <dbReference type="ChEBI" id="CHEBI:18420"/>
        <label>1</label>
    </ligand>
</feature>
<dbReference type="SUPFAM" id="SSF47648">
    <property type="entry name" value="Nucleoside phosphorylase/phosphoribosyltransferase N-terminal domain"/>
    <property type="match status" value="1"/>
</dbReference>
<dbReference type="EC" id="2.4.2.18" evidence="3"/>
<feature type="binding site" evidence="3">
    <location>
        <position position="129"/>
    </location>
    <ligand>
        <name>5-phospho-alpha-D-ribose 1-diphosphate</name>
        <dbReference type="ChEBI" id="CHEBI:58017"/>
    </ligand>
</feature>
<dbReference type="InterPro" id="IPR017459">
    <property type="entry name" value="Glycosyl_Trfase_fam3_N_dom"/>
</dbReference>
<organism evidence="6 7">
    <name type="scientific">Azobacteroides pseudotrichonymphae genomovar. CFP2</name>
    <dbReference type="NCBI Taxonomy" id="511995"/>
    <lineage>
        <taxon>Bacteria</taxon>
        <taxon>Pseudomonadati</taxon>
        <taxon>Bacteroidota</taxon>
        <taxon>Bacteroidia</taxon>
        <taxon>Bacteroidales</taxon>
        <taxon>Candidatus Azobacteroides</taxon>
    </lineage>
</organism>
<feature type="binding site" evidence="3">
    <location>
        <position position="234"/>
    </location>
    <ligand>
        <name>Mg(2+)</name>
        <dbReference type="ChEBI" id="CHEBI:18420"/>
        <label>2</label>
    </ligand>
</feature>
<evidence type="ECO:0000259" key="4">
    <source>
        <dbReference type="Pfam" id="PF00591"/>
    </source>
</evidence>
<dbReference type="InterPro" id="IPR000312">
    <property type="entry name" value="Glycosyl_Trfase_fam3"/>
</dbReference>
<dbReference type="Proteomes" id="UP000000723">
    <property type="component" value="Chromosome"/>
</dbReference>
<evidence type="ECO:0000259" key="5">
    <source>
        <dbReference type="Pfam" id="PF02885"/>
    </source>
</evidence>
<dbReference type="GO" id="GO:0000162">
    <property type="term" value="P:L-tryptophan biosynthetic process"/>
    <property type="evidence" value="ECO:0007669"/>
    <property type="project" value="UniProtKB-UniRule"/>
</dbReference>
<keyword evidence="2 3" id="KW-0808">Transferase</keyword>
<feature type="binding site" evidence="3">
    <location>
        <begin position="117"/>
        <end position="125"/>
    </location>
    <ligand>
        <name>5-phospho-alpha-D-ribose 1-diphosphate</name>
        <dbReference type="ChEBI" id="CHEBI:58017"/>
    </ligand>
</feature>
<comment type="catalytic activity">
    <reaction evidence="3">
        <text>N-(5-phospho-beta-D-ribosyl)anthranilate + diphosphate = 5-phospho-alpha-D-ribose 1-diphosphate + anthranilate</text>
        <dbReference type="Rhea" id="RHEA:11768"/>
        <dbReference type="ChEBI" id="CHEBI:16567"/>
        <dbReference type="ChEBI" id="CHEBI:18277"/>
        <dbReference type="ChEBI" id="CHEBI:33019"/>
        <dbReference type="ChEBI" id="CHEBI:58017"/>
        <dbReference type="EC" id="2.4.2.18"/>
    </reaction>
</comment>
<feature type="domain" description="Glycosyl transferase family 3" evidence="4">
    <location>
        <begin position="84"/>
        <end position="330"/>
    </location>
</feature>
<keyword evidence="3" id="KW-0057">Aromatic amino acid biosynthesis</keyword>